<evidence type="ECO:0000256" key="4">
    <source>
        <dbReference type="ARBA" id="ARBA00023136"/>
    </source>
</evidence>
<dbReference type="PANTHER" id="PTHR36917">
    <property type="entry name" value="INTRACELLULAR SEPTATION PROTEIN A-RELATED"/>
    <property type="match status" value="1"/>
</dbReference>
<keyword evidence="1" id="KW-1003">Cell membrane</keyword>
<proteinExistence type="inferred from homology"/>
<dbReference type="NCBIfam" id="NF001323">
    <property type="entry name" value="PRK00259.1-1"/>
    <property type="match status" value="1"/>
</dbReference>
<evidence type="ECO:0000256" key="1">
    <source>
        <dbReference type="ARBA" id="ARBA00022475"/>
    </source>
</evidence>
<dbReference type="NCBIfam" id="TIGR00997">
    <property type="entry name" value="ispZ"/>
    <property type="match status" value="1"/>
</dbReference>
<dbReference type="InterPro" id="IPR006008">
    <property type="entry name" value="YciB"/>
</dbReference>
<dbReference type="EMBL" id="UINC01009805">
    <property type="protein sequence ID" value="SVA43872.1"/>
    <property type="molecule type" value="Genomic_DNA"/>
</dbReference>
<accession>A0A381VUD0</accession>
<reference evidence="6" key="1">
    <citation type="submission" date="2018-05" db="EMBL/GenBank/DDBJ databases">
        <authorList>
            <person name="Lanie J.A."/>
            <person name="Ng W.-L."/>
            <person name="Kazmierczak K.M."/>
            <person name="Andrzejewski T.M."/>
            <person name="Davidsen T.M."/>
            <person name="Wayne K.J."/>
            <person name="Tettelin H."/>
            <person name="Glass J.I."/>
            <person name="Rusch D."/>
            <person name="Podicherti R."/>
            <person name="Tsui H.-C.T."/>
            <person name="Winkler M.E."/>
        </authorList>
    </citation>
    <scope>NUCLEOTIDE SEQUENCE</scope>
</reference>
<evidence type="ECO:0000256" key="3">
    <source>
        <dbReference type="ARBA" id="ARBA00022989"/>
    </source>
</evidence>
<keyword evidence="3 5" id="KW-1133">Transmembrane helix</keyword>
<feature type="transmembrane region" description="Helical" evidence="5">
    <location>
        <begin position="81"/>
        <end position="103"/>
    </location>
</feature>
<dbReference type="AlphaFoldDB" id="A0A381VUD0"/>
<sequence>MNKGFIKFITDFGPLLIFFIFYYQSGLNLRVAIPPLIIATLLSLAIIYLLEKKVALMPLASGIVITFFGGLTLYFDNPVFIYVKPTVVNILFALVLIFGKFFSKEPLLKKLFKNSFKLLDEGWNKFNDRWILFFFFLAILNEIVWRTQSEEFWVNFKVWGLLPISFLFTVSQIPLIKKYQIKK</sequence>
<gene>
    <name evidence="6" type="ORF">METZ01_LOCUS96726</name>
</gene>
<dbReference type="GO" id="GO:0005886">
    <property type="term" value="C:plasma membrane"/>
    <property type="evidence" value="ECO:0007669"/>
    <property type="project" value="TreeGrafter"/>
</dbReference>
<feature type="transmembrane region" description="Helical" evidence="5">
    <location>
        <begin position="158"/>
        <end position="176"/>
    </location>
</feature>
<dbReference type="Pfam" id="PF04279">
    <property type="entry name" value="IspA"/>
    <property type="match status" value="1"/>
</dbReference>
<dbReference type="PANTHER" id="PTHR36917:SF1">
    <property type="entry name" value="INNER MEMBRANE-SPANNING PROTEIN YCIB"/>
    <property type="match status" value="1"/>
</dbReference>
<evidence type="ECO:0008006" key="7">
    <source>
        <dbReference type="Google" id="ProtNLM"/>
    </source>
</evidence>
<feature type="transmembrane region" description="Helical" evidence="5">
    <location>
        <begin position="5"/>
        <end position="23"/>
    </location>
</feature>
<name>A0A381VUD0_9ZZZZ</name>
<protein>
    <recommendedName>
        <fullName evidence="7">Intracellular septation protein A</fullName>
    </recommendedName>
</protein>
<dbReference type="HAMAP" id="MF_00189">
    <property type="entry name" value="YciB"/>
    <property type="match status" value="1"/>
</dbReference>
<evidence type="ECO:0000256" key="2">
    <source>
        <dbReference type="ARBA" id="ARBA00022692"/>
    </source>
</evidence>
<feature type="transmembrane region" description="Helical" evidence="5">
    <location>
        <begin position="29"/>
        <end position="49"/>
    </location>
</feature>
<keyword evidence="4 5" id="KW-0472">Membrane</keyword>
<evidence type="ECO:0000256" key="5">
    <source>
        <dbReference type="SAM" id="Phobius"/>
    </source>
</evidence>
<keyword evidence="2 5" id="KW-0812">Transmembrane</keyword>
<feature type="transmembrane region" description="Helical" evidence="5">
    <location>
        <begin position="130"/>
        <end position="146"/>
    </location>
</feature>
<organism evidence="6">
    <name type="scientific">marine metagenome</name>
    <dbReference type="NCBI Taxonomy" id="408172"/>
    <lineage>
        <taxon>unclassified sequences</taxon>
        <taxon>metagenomes</taxon>
        <taxon>ecological metagenomes</taxon>
    </lineage>
</organism>
<feature type="transmembrane region" description="Helical" evidence="5">
    <location>
        <begin position="56"/>
        <end position="75"/>
    </location>
</feature>
<evidence type="ECO:0000313" key="6">
    <source>
        <dbReference type="EMBL" id="SVA43872.1"/>
    </source>
</evidence>